<evidence type="ECO:0000313" key="4">
    <source>
        <dbReference type="RefSeq" id="XP_033350595.1"/>
    </source>
</evidence>
<dbReference type="GO" id="GO:0016020">
    <property type="term" value="C:membrane"/>
    <property type="evidence" value="ECO:0007669"/>
    <property type="project" value="TreeGrafter"/>
</dbReference>
<dbReference type="Proteomes" id="UP000504631">
    <property type="component" value="Unplaced"/>
</dbReference>
<dbReference type="InterPro" id="IPR012464">
    <property type="entry name" value="DUF1676"/>
</dbReference>
<evidence type="ECO:0000313" key="3">
    <source>
        <dbReference type="Proteomes" id="UP000504631"/>
    </source>
</evidence>
<feature type="chain" id="PRO_5026889849" evidence="2">
    <location>
        <begin position="19"/>
        <end position="168"/>
    </location>
</feature>
<evidence type="ECO:0000256" key="1">
    <source>
        <dbReference type="SAM" id="Phobius"/>
    </source>
</evidence>
<gene>
    <name evidence="4" type="primary">LOC117233962</name>
</gene>
<dbReference type="Pfam" id="PF07898">
    <property type="entry name" value="DUF1676"/>
    <property type="match status" value="1"/>
</dbReference>
<keyword evidence="1" id="KW-0812">Transmembrane</keyword>
<organism evidence="3 4">
    <name type="scientific">Bombus vosnesenskii</name>
    <dbReference type="NCBI Taxonomy" id="207650"/>
    <lineage>
        <taxon>Eukaryota</taxon>
        <taxon>Metazoa</taxon>
        <taxon>Ecdysozoa</taxon>
        <taxon>Arthropoda</taxon>
        <taxon>Hexapoda</taxon>
        <taxon>Insecta</taxon>
        <taxon>Pterygota</taxon>
        <taxon>Neoptera</taxon>
        <taxon>Endopterygota</taxon>
        <taxon>Hymenoptera</taxon>
        <taxon>Apocrita</taxon>
        <taxon>Aculeata</taxon>
        <taxon>Apoidea</taxon>
        <taxon>Anthophila</taxon>
        <taxon>Apidae</taxon>
        <taxon>Bombus</taxon>
        <taxon>Pyrobombus</taxon>
    </lineage>
</organism>
<protein>
    <submittedName>
        <fullName evidence="4">Uncharacterized protein LOC117233962</fullName>
    </submittedName>
</protein>
<name>A0A6J3KCT8_9HYME</name>
<dbReference type="PANTHER" id="PTHR21879">
    <property type="entry name" value="FI03362P-RELATED-RELATED"/>
    <property type="match status" value="1"/>
</dbReference>
<evidence type="ECO:0000256" key="2">
    <source>
        <dbReference type="SAM" id="SignalP"/>
    </source>
</evidence>
<dbReference type="GeneID" id="117233962"/>
<proteinExistence type="predicted"/>
<dbReference type="RefSeq" id="XP_033350595.1">
    <property type="nucleotide sequence ID" value="XM_033494704.1"/>
</dbReference>
<sequence length="168" mass="19088">MLMVYPLFLLPLLTATETTQPTMMQESWKPQLENSTTPADWISDSILNAVDDVLPVTRSSFEARKKKRHKLNKYILPLIVGVILIKSILLPIALKTLAILSGKAVVLSLMSLILAAIVGLKKVAQAHSTSYEVVNMPVNKYKRQDFFEGDDTVDTEPYKFYRERHRKK</sequence>
<dbReference type="CTD" id="40769"/>
<dbReference type="AlphaFoldDB" id="A0A6J3KCT8"/>
<accession>A0A6J3KCT8</accession>
<keyword evidence="1" id="KW-1133">Transmembrane helix</keyword>
<dbReference type="KEGG" id="bvk:117233962"/>
<feature type="signal peptide" evidence="2">
    <location>
        <begin position="1"/>
        <end position="18"/>
    </location>
</feature>
<feature type="transmembrane region" description="Helical" evidence="1">
    <location>
        <begin position="74"/>
        <end position="94"/>
    </location>
</feature>
<keyword evidence="3" id="KW-1185">Reference proteome</keyword>
<keyword evidence="2" id="KW-0732">Signal</keyword>
<reference evidence="4" key="1">
    <citation type="submission" date="2025-08" db="UniProtKB">
        <authorList>
            <consortium name="RefSeq"/>
        </authorList>
    </citation>
    <scope>IDENTIFICATION</scope>
    <source>
        <tissue evidence="4">Muscle</tissue>
    </source>
</reference>
<feature type="transmembrane region" description="Helical" evidence="1">
    <location>
        <begin position="100"/>
        <end position="120"/>
    </location>
</feature>
<keyword evidence="1" id="KW-0472">Membrane</keyword>